<evidence type="ECO:0000313" key="3">
    <source>
        <dbReference type="Proteomes" id="UP001054889"/>
    </source>
</evidence>
<dbReference type="CDD" id="cd06222">
    <property type="entry name" value="RNase_H_like"/>
    <property type="match status" value="1"/>
</dbReference>
<dbReference type="AlphaFoldDB" id="A0AAV5DLK2"/>
<dbReference type="InterPro" id="IPR036397">
    <property type="entry name" value="RNaseH_sf"/>
</dbReference>
<evidence type="ECO:0000313" key="2">
    <source>
        <dbReference type="EMBL" id="GJN11055.1"/>
    </source>
</evidence>
<organism evidence="2 3">
    <name type="scientific">Eleusine coracana subsp. coracana</name>
    <dbReference type="NCBI Taxonomy" id="191504"/>
    <lineage>
        <taxon>Eukaryota</taxon>
        <taxon>Viridiplantae</taxon>
        <taxon>Streptophyta</taxon>
        <taxon>Embryophyta</taxon>
        <taxon>Tracheophyta</taxon>
        <taxon>Spermatophyta</taxon>
        <taxon>Magnoliopsida</taxon>
        <taxon>Liliopsida</taxon>
        <taxon>Poales</taxon>
        <taxon>Poaceae</taxon>
        <taxon>PACMAD clade</taxon>
        <taxon>Chloridoideae</taxon>
        <taxon>Cynodonteae</taxon>
        <taxon>Eleusininae</taxon>
        <taxon>Eleusine</taxon>
    </lineage>
</organism>
<dbReference type="InterPro" id="IPR002156">
    <property type="entry name" value="RNaseH_domain"/>
</dbReference>
<dbReference type="InterPro" id="IPR053151">
    <property type="entry name" value="RNase_H-like"/>
</dbReference>
<feature type="domain" description="RNase H type-1" evidence="1">
    <location>
        <begin position="11"/>
        <end position="97"/>
    </location>
</feature>
<reference evidence="2" key="1">
    <citation type="journal article" date="2018" name="DNA Res.">
        <title>Multiple hybrid de novo genome assembly of finger millet, an orphan allotetraploid crop.</title>
        <authorList>
            <person name="Hatakeyama M."/>
            <person name="Aluri S."/>
            <person name="Balachadran M.T."/>
            <person name="Sivarajan S.R."/>
            <person name="Patrignani A."/>
            <person name="Gruter S."/>
            <person name="Poveda L."/>
            <person name="Shimizu-Inatsugi R."/>
            <person name="Baeten J."/>
            <person name="Francoijs K.J."/>
            <person name="Nataraja K.N."/>
            <person name="Reddy Y.A.N."/>
            <person name="Phadnis S."/>
            <person name="Ravikumar R.L."/>
            <person name="Schlapbach R."/>
            <person name="Sreeman S.M."/>
            <person name="Shimizu K.K."/>
        </authorList>
    </citation>
    <scope>NUCLEOTIDE SEQUENCE</scope>
</reference>
<dbReference type="Gene3D" id="3.30.420.10">
    <property type="entry name" value="Ribonuclease H-like superfamily/Ribonuclease H"/>
    <property type="match status" value="1"/>
</dbReference>
<evidence type="ECO:0000259" key="1">
    <source>
        <dbReference type="Pfam" id="PF13456"/>
    </source>
</evidence>
<comment type="caution">
    <text evidence="2">The sequence shown here is derived from an EMBL/GenBank/DDBJ whole genome shotgun (WGS) entry which is preliminary data.</text>
</comment>
<dbReference type="EMBL" id="BQKI01000018">
    <property type="protein sequence ID" value="GJN11055.1"/>
    <property type="molecule type" value="Genomic_DNA"/>
</dbReference>
<dbReference type="InterPro" id="IPR012337">
    <property type="entry name" value="RNaseH-like_sf"/>
</dbReference>
<sequence length="128" mass="14565">MILSPWRTLFNTTGAEETEAPAAREGIRLAAEWCREKAILEMDCTTVMAMLRRPHLQKSLLSFIICESIDISRQLPELVVDCVKRERNSVAHELAQLAKRTKHSAGWRLRAPMCVEQTIARECNSISE</sequence>
<protein>
    <recommendedName>
        <fullName evidence="1">RNase H type-1 domain-containing protein</fullName>
    </recommendedName>
</protein>
<dbReference type="Proteomes" id="UP001054889">
    <property type="component" value="Unassembled WGS sequence"/>
</dbReference>
<dbReference type="Pfam" id="PF13456">
    <property type="entry name" value="RVT_3"/>
    <property type="match status" value="1"/>
</dbReference>
<name>A0AAV5DLK2_ELECO</name>
<accession>A0AAV5DLK2</accession>
<dbReference type="GO" id="GO:0004523">
    <property type="term" value="F:RNA-DNA hybrid ribonuclease activity"/>
    <property type="evidence" value="ECO:0007669"/>
    <property type="project" value="InterPro"/>
</dbReference>
<proteinExistence type="predicted"/>
<reference evidence="2" key="2">
    <citation type="submission" date="2021-12" db="EMBL/GenBank/DDBJ databases">
        <title>Resequencing data analysis of finger millet.</title>
        <authorList>
            <person name="Hatakeyama M."/>
            <person name="Aluri S."/>
            <person name="Balachadran M.T."/>
            <person name="Sivarajan S.R."/>
            <person name="Poveda L."/>
            <person name="Shimizu-Inatsugi R."/>
            <person name="Schlapbach R."/>
            <person name="Sreeman S.M."/>
            <person name="Shimizu K.K."/>
        </authorList>
    </citation>
    <scope>NUCLEOTIDE SEQUENCE</scope>
</reference>
<dbReference type="SUPFAM" id="SSF53098">
    <property type="entry name" value="Ribonuclease H-like"/>
    <property type="match status" value="1"/>
</dbReference>
<dbReference type="InterPro" id="IPR044730">
    <property type="entry name" value="RNase_H-like_dom_plant"/>
</dbReference>
<keyword evidence="3" id="KW-1185">Reference proteome</keyword>
<gene>
    <name evidence="2" type="primary">ga29216</name>
    <name evidence="2" type="ORF">PR202_ga29216</name>
</gene>
<dbReference type="PANTHER" id="PTHR47723:SF24">
    <property type="entry name" value="RNASE H TYPE-1 DOMAIN-CONTAINING PROTEIN"/>
    <property type="match status" value="1"/>
</dbReference>
<dbReference type="PANTHER" id="PTHR47723">
    <property type="entry name" value="OS05G0353850 PROTEIN"/>
    <property type="match status" value="1"/>
</dbReference>
<dbReference type="GO" id="GO:0003676">
    <property type="term" value="F:nucleic acid binding"/>
    <property type="evidence" value="ECO:0007669"/>
    <property type="project" value="InterPro"/>
</dbReference>